<dbReference type="PANTHER" id="PTHR43289">
    <property type="entry name" value="MITOGEN-ACTIVATED PROTEIN KINASE KINASE KINASE 20-RELATED"/>
    <property type="match status" value="1"/>
</dbReference>
<reference evidence="12 13" key="1">
    <citation type="submission" date="2019-08" db="EMBL/GenBank/DDBJ databases">
        <title>Complete genome sequence of Candidatus Uab amorphum.</title>
        <authorList>
            <person name="Shiratori T."/>
            <person name="Suzuki S."/>
            <person name="Kakizawa Y."/>
            <person name="Ishida K."/>
        </authorList>
    </citation>
    <scope>NUCLEOTIDE SEQUENCE [LARGE SCALE GENOMIC DNA]</scope>
    <source>
        <strain evidence="12 13">SRT547</strain>
    </source>
</reference>
<dbReference type="GO" id="GO:0005524">
    <property type="term" value="F:ATP binding"/>
    <property type="evidence" value="ECO:0007669"/>
    <property type="project" value="UniProtKB-UniRule"/>
</dbReference>
<dbReference type="Gene3D" id="1.10.510.10">
    <property type="entry name" value="Transferase(Phosphotransferase) domain 1"/>
    <property type="match status" value="1"/>
</dbReference>
<proteinExistence type="predicted"/>
<dbReference type="PROSITE" id="PS00108">
    <property type="entry name" value="PROTEIN_KINASE_ST"/>
    <property type="match status" value="1"/>
</dbReference>
<dbReference type="PANTHER" id="PTHR43289:SF6">
    <property type="entry name" value="SERINE_THREONINE-PROTEIN KINASE NEKL-3"/>
    <property type="match status" value="1"/>
</dbReference>
<keyword evidence="10" id="KW-1133">Transmembrane helix</keyword>
<dbReference type="GO" id="GO:0004674">
    <property type="term" value="F:protein serine/threonine kinase activity"/>
    <property type="evidence" value="ECO:0007669"/>
    <property type="project" value="UniProtKB-KW"/>
</dbReference>
<keyword evidence="3" id="KW-0808">Transferase</keyword>
<dbReference type="Proteomes" id="UP000326354">
    <property type="component" value="Chromosome"/>
</dbReference>
<evidence type="ECO:0000256" key="3">
    <source>
        <dbReference type="ARBA" id="ARBA00022679"/>
    </source>
</evidence>
<keyword evidence="8" id="KW-0175">Coiled coil</keyword>
<dbReference type="PROSITE" id="PS00107">
    <property type="entry name" value="PROTEIN_KINASE_ATP"/>
    <property type="match status" value="1"/>
</dbReference>
<dbReference type="OrthoDB" id="6111975at2"/>
<evidence type="ECO:0000256" key="8">
    <source>
        <dbReference type="SAM" id="Coils"/>
    </source>
</evidence>
<dbReference type="FunFam" id="1.10.510.10:FF:000021">
    <property type="entry name" value="Serine/threonine protein kinase"/>
    <property type="match status" value="1"/>
</dbReference>
<keyword evidence="10" id="KW-0812">Transmembrane</keyword>
<evidence type="ECO:0000256" key="5">
    <source>
        <dbReference type="ARBA" id="ARBA00022777"/>
    </source>
</evidence>
<dbReference type="KEGG" id="uam:UABAM_04129"/>
<feature type="coiled-coil region" evidence="8">
    <location>
        <begin position="416"/>
        <end position="450"/>
    </location>
</feature>
<dbReference type="CDD" id="cd14014">
    <property type="entry name" value="STKc_PknB_like"/>
    <property type="match status" value="1"/>
</dbReference>
<keyword evidence="4 7" id="KW-0547">Nucleotide-binding</keyword>
<dbReference type="InterPro" id="IPR000719">
    <property type="entry name" value="Prot_kinase_dom"/>
</dbReference>
<dbReference type="InterPro" id="IPR008271">
    <property type="entry name" value="Ser/Thr_kinase_AS"/>
</dbReference>
<evidence type="ECO:0000256" key="7">
    <source>
        <dbReference type="PROSITE-ProRule" id="PRU10141"/>
    </source>
</evidence>
<feature type="domain" description="Protein kinase" evidence="11">
    <location>
        <begin position="94"/>
        <end position="356"/>
    </location>
</feature>
<protein>
    <recommendedName>
        <fullName evidence="1">non-specific serine/threonine protein kinase</fullName>
        <ecNumber evidence="1">2.7.11.1</ecNumber>
    </recommendedName>
</protein>
<evidence type="ECO:0000256" key="6">
    <source>
        <dbReference type="ARBA" id="ARBA00022840"/>
    </source>
</evidence>
<dbReference type="EMBL" id="AP019860">
    <property type="protein sequence ID" value="BBM85751.1"/>
    <property type="molecule type" value="Genomic_DNA"/>
</dbReference>
<name>A0A5S9IQT0_UABAM</name>
<sequence>MNKYQGKSVDKILQDCANFIYSTGKYPADVRIPESCSTNKAVDPTQKYRADNVTSKVPPRVDNGKHPPPQNAETMKNDNALKATQRIVHKIGRYVVLRKIGEGNFGQVFLVRDPEWNRELALKIICGSMSNNLSIKRFYREVQAISQLKHPNIVGIYEVGQDRNNHFYTMDYICGKSLGDVIEEEKRLNSRKAAKMMIKVANAVHYAHQQNVIHRDIKPDNIMIDESSQPFLADFGLAKATRGGSRLSQTGSVVGTPAYMPPEQASGKNKTIDEKADIYSLGATLYEMVTGVIPFPGNSAIAVLYRVTYSRPTPPREINHNISQDLENIILKCLEKKKQDRYASAAEMSEDLERYLEGASIKATPKRKNQWLFENAITVVGGVVILTACMLAVFVWYQSSHIAHLRGKYQSAVAKIGAKQDEVNSYKKQLRKMKDEMEELDKNAFHAVKELGEFDFAKQNRRLITSIWMLPNEIESGLFFRSTMKNPFIEQILSRMMSKKMFDKNKIFLVSGKMHLQFYRRNRKNSLKVALDKFRKALKSNEKEFAAAFLGYQNAFLLEDKAKSKSERAYFAKFFDGKPHNVYFYLFKSYQHKLIAHGNNDDTHYQKSLDYIDKALKLEPLLNAARIEKQWIIKQKNKDCLAVDSPMTSASDILNALKMMVISLEKTMGNAEVSNDEEYLIAAQKWLQKATRENKFFTKLYMKRSLVVAKWKKKYPQSKHYLKV</sequence>
<gene>
    <name evidence="12" type="ORF">UABAM_04129</name>
</gene>
<dbReference type="Pfam" id="PF00069">
    <property type="entry name" value="Pkinase"/>
    <property type="match status" value="1"/>
</dbReference>
<dbReference type="SUPFAM" id="SSF56112">
    <property type="entry name" value="Protein kinase-like (PK-like)"/>
    <property type="match status" value="1"/>
</dbReference>
<feature type="transmembrane region" description="Helical" evidence="10">
    <location>
        <begin position="376"/>
        <end position="397"/>
    </location>
</feature>
<evidence type="ECO:0000256" key="9">
    <source>
        <dbReference type="SAM" id="MobiDB-lite"/>
    </source>
</evidence>
<organism evidence="12 13">
    <name type="scientific">Uabimicrobium amorphum</name>
    <dbReference type="NCBI Taxonomy" id="2596890"/>
    <lineage>
        <taxon>Bacteria</taxon>
        <taxon>Pseudomonadati</taxon>
        <taxon>Planctomycetota</taxon>
        <taxon>Candidatus Uabimicrobiia</taxon>
        <taxon>Candidatus Uabimicrobiales</taxon>
        <taxon>Candidatus Uabimicrobiaceae</taxon>
        <taxon>Candidatus Uabimicrobium</taxon>
    </lineage>
</organism>
<feature type="region of interest" description="Disordered" evidence="9">
    <location>
        <begin position="54"/>
        <end position="75"/>
    </location>
</feature>
<evidence type="ECO:0000313" key="12">
    <source>
        <dbReference type="EMBL" id="BBM85751.1"/>
    </source>
</evidence>
<dbReference type="PROSITE" id="PS50011">
    <property type="entry name" value="PROTEIN_KINASE_DOM"/>
    <property type="match status" value="1"/>
</dbReference>
<evidence type="ECO:0000256" key="10">
    <source>
        <dbReference type="SAM" id="Phobius"/>
    </source>
</evidence>
<evidence type="ECO:0000259" key="11">
    <source>
        <dbReference type="PROSITE" id="PS50011"/>
    </source>
</evidence>
<evidence type="ECO:0000256" key="2">
    <source>
        <dbReference type="ARBA" id="ARBA00022527"/>
    </source>
</evidence>
<keyword evidence="5 12" id="KW-0418">Kinase</keyword>
<keyword evidence="13" id="KW-1185">Reference proteome</keyword>
<accession>A0A5S9IQT0</accession>
<dbReference type="RefSeq" id="WP_151969841.1">
    <property type="nucleotide sequence ID" value="NZ_AP019860.1"/>
</dbReference>
<evidence type="ECO:0000256" key="4">
    <source>
        <dbReference type="ARBA" id="ARBA00022741"/>
    </source>
</evidence>
<dbReference type="SMART" id="SM00220">
    <property type="entry name" value="S_TKc"/>
    <property type="match status" value="1"/>
</dbReference>
<dbReference type="InterPro" id="IPR011009">
    <property type="entry name" value="Kinase-like_dom_sf"/>
</dbReference>
<evidence type="ECO:0000256" key="1">
    <source>
        <dbReference type="ARBA" id="ARBA00012513"/>
    </source>
</evidence>
<feature type="binding site" evidence="7">
    <location>
        <position position="123"/>
    </location>
    <ligand>
        <name>ATP</name>
        <dbReference type="ChEBI" id="CHEBI:30616"/>
    </ligand>
</feature>
<evidence type="ECO:0000313" key="13">
    <source>
        <dbReference type="Proteomes" id="UP000326354"/>
    </source>
</evidence>
<keyword evidence="2" id="KW-0723">Serine/threonine-protein kinase</keyword>
<keyword evidence="10" id="KW-0472">Membrane</keyword>
<dbReference type="InterPro" id="IPR017441">
    <property type="entry name" value="Protein_kinase_ATP_BS"/>
</dbReference>
<keyword evidence="6 7" id="KW-0067">ATP-binding</keyword>
<dbReference type="AlphaFoldDB" id="A0A5S9IQT0"/>
<dbReference type="EC" id="2.7.11.1" evidence="1"/>
<dbReference type="Gene3D" id="3.30.200.20">
    <property type="entry name" value="Phosphorylase Kinase, domain 1"/>
    <property type="match status" value="1"/>
</dbReference>